<keyword evidence="1" id="KW-1133">Transmembrane helix</keyword>
<protein>
    <recommendedName>
        <fullName evidence="3">Uvr/REP helicase</fullName>
    </recommendedName>
</protein>
<reference evidence="2" key="1">
    <citation type="journal article" date="2019" name="Viruses">
        <title>Detection and Characterization of Invertebrate Iridoviruses Found in Reptiles and Prey Insects in Europe over the Past Two Decades.</title>
        <authorList>
            <person name="Papp T."/>
            <person name="Marschang R.E."/>
        </authorList>
    </citation>
    <scope>NUCLEOTIDE SEQUENCE</scope>
    <source>
        <strain evidence="2">Liz-CrIV</strain>
    </source>
</reference>
<evidence type="ECO:0008006" key="3">
    <source>
        <dbReference type="Google" id="ProtNLM"/>
    </source>
</evidence>
<proteinExistence type="predicted"/>
<organism evidence="2">
    <name type="scientific">Iridovirus Liz-CrIV</name>
    <dbReference type="NCBI Taxonomy" id="2594309"/>
    <lineage>
        <taxon>Viruses</taxon>
        <taxon>Varidnaviria</taxon>
        <taxon>Bamfordvirae</taxon>
        <taxon>Nucleocytoviricota</taxon>
        <taxon>Megaviricetes</taxon>
        <taxon>Pimascovirales</taxon>
        <taxon>Pimascovirales incertae sedis</taxon>
        <taxon>Iridoviridae</taxon>
    </lineage>
</organism>
<dbReference type="Gene3D" id="3.40.960.10">
    <property type="entry name" value="VSR Endonuclease"/>
    <property type="match status" value="1"/>
</dbReference>
<evidence type="ECO:0000256" key="1">
    <source>
        <dbReference type="SAM" id="Phobius"/>
    </source>
</evidence>
<sequence>MPQTILPISVGQMVLICIFILIILFVITKAKGIKGSWSKKSEIDPFINHSLSFYVPEEDELKDSEGERICRKFLRETVGVLFKDRDGNPEPFNKARPDFLKNPVTSGKNGNFNLEIDCYSPKLKLGVEYNGAQHYKFIPHFHKNKEAFRNQQYRDELKRRMCDDNNVTLIEVPYTVKDIPTYLYNKLKPLGYLNSLQ</sequence>
<evidence type="ECO:0000313" key="2">
    <source>
        <dbReference type="EMBL" id="QEA08304.1"/>
    </source>
</evidence>
<keyword evidence="1" id="KW-0812">Transmembrane</keyword>
<keyword evidence="1" id="KW-0472">Membrane</keyword>
<dbReference type="EMBL" id="MN081869">
    <property type="protein sequence ID" value="QEA08304.1"/>
    <property type="molecule type" value="Genomic_DNA"/>
</dbReference>
<name>A0A5B8RKW3_9VIRU</name>
<feature type="transmembrane region" description="Helical" evidence="1">
    <location>
        <begin position="6"/>
        <end position="27"/>
    </location>
</feature>
<accession>A0A5B8RKW3</accession>